<dbReference type="InterPro" id="IPR003593">
    <property type="entry name" value="AAA+_ATPase"/>
</dbReference>
<dbReference type="PANTHER" id="PTHR43776">
    <property type="entry name" value="TRANSPORT ATP-BINDING PROTEIN"/>
    <property type="match status" value="1"/>
</dbReference>
<dbReference type="CDD" id="cd03257">
    <property type="entry name" value="ABC_NikE_OppD_transporters"/>
    <property type="match status" value="1"/>
</dbReference>
<comment type="similarity">
    <text evidence="1">Belongs to the ABC transporter superfamily.</text>
</comment>
<evidence type="ECO:0000313" key="7">
    <source>
        <dbReference type="EMBL" id="MBD8051169.1"/>
    </source>
</evidence>
<keyword evidence="3" id="KW-0472">Membrane</keyword>
<dbReference type="InterPro" id="IPR017871">
    <property type="entry name" value="ABC_transporter-like_CS"/>
</dbReference>
<organism evidence="7 8">
    <name type="scientific">Limnohabitans radicicola</name>
    <dbReference type="NCBI Taxonomy" id="2771427"/>
    <lineage>
        <taxon>Bacteria</taxon>
        <taxon>Pseudomonadati</taxon>
        <taxon>Pseudomonadota</taxon>
        <taxon>Betaproteobacteria</taxon>
        <taxon>Burkholderiales</taxon>
        <taxon>Comamonadaceae</taxon>
        <taxon>Limnohabitans</taxon>
    </lineage>
</organism>
<keyword evidence="3" id="KW-1003">Cell membrane</keyword>
<dbReference type="Pfam" id="PF08352">
    <property type="entry name" value="oligo_HPY"/>
    <property type="match status" value="1"/>
</dbReference>
<evidence type="ECO:0000256" key="1">
    <source>
        <dbReference type="ARBA" id="ARBA00005417"/>
    </source>
</evidence>
<gene>
    <name evidence="7" type="ORF">IC609_11470</name>
</gene>
<dbReference type="Pfam" id="PF00005">
    <property type="entry name" value="ABC_tran"/>
    <property type="match status" value="1"/>
</dbReference>
<dbReference type="EMBL" id="JACYFT010000002">
    <property type="protein sequence ID" value="MBD8051169.1"/>
    <property type="molecule type" value="Genomic_DNA"/>
</dbReference>
<dbReference type="InterPro" id="IPR050319">
    <property type="entry name" value="ABC_transp_ATP-bind"/>
</dbReference>
<reference evidence="7" key="1">
    <citation type="submission" date="2020-09" db="EMBL/GenBank/DDBJ databases">
        <title>Genome seq and assembly of Limnohabitants sp.</title>
        <authorList>
            <person name="Chhetri G."/>
        </authorList>
    </citation>
    <scope>NUCLEOTIDE SEQUENCE</scope>
    <source>
        <strain evidence="7">JUR4</strain>
    </source>
</reference>
<dbReference type="PROSITE" id="PS50893">
    <property type="entry name" value="ABC_TRANSPORTER_2"/>
    <property type="match status" value="1"/>
</dbReference>
<keyword evidence="2" id="KW-0813">Transport</keyword>
<evidence type="ECO:0000313" key="8">
    <source>
        <dbReference type="Proteomes" id="UP000647424"/>
    </source>
</evidence>
<name>A0A927IJX7_9BURK</name>
<dbReference type="InterPro" id="IPR003439">
    <property type="entry name" value="ABC_transporter-like_ATP-bd"/>
</dbReference>
<dbReference type="Proteomes" id="UP000647424">
    <property type="component" value="Unassembled WGS sequence"/>
</dbReference>
<dbReference type="SUPFAM" id="SSF52540">
    <property type="entry name" value="P-loop containing nucleoside triphosphate hydrolases"/>
    <property type="match status" value="1"/>
</dbReference>
<dbReference type="Gene3D" id="3.40.50.300">
    <property type="entry name" value="P-loop containing nucleotide triphosphate hydrolases"/>
    <property type="match status" value="1"/>
</dbReference>
<protein>
    <submittedName>
        <fullName evidence="7">ATP-binding cassette domain-containing protein</fullName>
    </submittedName>
</protein>
<dbReference type="InterPro" id="IPR013563">
    <property type="entry name" value="Oligopep_ABC_C"/>
</dbReference>
<evidence type="ECO:0000259" key="6">
    <source>
        <dbReference type="PROSITE" id="PS50893"/>
    </source>
</evidence>
<dbReference type="InterPro" id="IPR027417">
    <property type="entry name" value="P-loop_NTPase"/>
</dbReference>
<comment type="caution">
    <text evidence="7">The sequence shown here is derived from an EMBL/GenBank/DDBJ whole genome shotgun (WGS) entry which is preliminary data.</text>
</comment>
<proteinExistence type="inferred from homology"/>
<evidence type="ECO:0000256" key="5">
    <source>
        <dbReference type="ARBA" id="ARBA00022840"/>
    </source>
</evidence>
<dbReference type="GO" id="GO:0016887">
    <property type="term" value="F:ATP hydrolysis activity"/>
    <property type="evidence" value="ECO:0007669"/>
    <property type="project" value="InterPro"/>
</dbReference>
<dbReference type="PANTHER" id="PTHR43776:SF7">
    <property type="entry name" value="D,D-DIPEPTIDE TRANSPORT ATP-BINDING PROTEIN DDPF-RELATED"/>
    <property type="match status" value="1"/>
</dbReference>
<sequence length="337" mass="37353">MNPSVITSNKPVLLKVRDLRVRYRVNGSQGFWPKTRQLEAVKGIGFELYEGETLGVVGESGCGKSSLAKALIGLIPSESSQLQWLGQDLTQTPLDRWGSVRRDVQMVFQDPLSSLDPRLNVFKIVSEPLRTHEPGLSADQLKAAVIDTLNKVGLEESVLYRYPHEMSGGQCQRIGIARAIILRPKVILCDEPVSALDVSIQAQIIQLLRQLQREMNLTLVFISHDLAVVKHISHRVMVMYLGKLMELGPKQMLFKQPMHPYTQALLDAVPKADPRNERHKTLSLLSGDIPSPLNPPSGCVFHTRCTRADGQCAAQAPLAQADADGHVCACWHPRVRA</sequence>
<keyword evidence="8" id="KW-1185">Reference proteome</keyword>
<evidence type="ECO:0000256" key="2">
    <source>
        <dbReference type="ARBA" id="ARBA00022448"/>
    </source>
</evidence>
<dbReference type="RefSeq" id="WP_191819626.1">
    <property type="nucleotide sequence ID" value="NZ_JACYFT010000002.1"/>
</dbReference>
<dbReference type="NCBIfam" id="TIGR01727">
    <property type="entry name" value="oligo_HPY"/>
    <property type="match status" value="1"/>
</dbReference>
<dbReference type="GO" id="GO:0005524">
    <property type="term" value="F:ATP binding"/>
    <property type="evidence" value="ECO:0007669"/>
    <property type="project" value="UniProtKB-KW"/>
</dbReference>
<dbReference type="GO" id="GO:0055085">
    <property type="term" value="P:transmembrane transport"/>
    <property type="evidence" value="ECO:0007669"/>
    <property type="project" value="UniProtKB-ARBA"/>
</dbReference>
<dbReference type="GO" id="GO:0015833">
    <property type="term" value="P:peptide transport"/>
    <property type="evidence" value="ECO:0007669"/>
    <property type="project" value="InterPro"/>
</dbReference>
<dbReference type="PROSITE" id="PS00211">
    <property type="entry name" value="ABC_TRANSPORTER_1"/>
    <property type="match status" value="1"/>
</dbReference>
<evidence type="ECO:0000256" key="3">
    <source>
        <dbReference type="ARBA" id="ARBA00022475"/>
    </source>
</evidence>
<dbReference type="AlphaFoldDB" id="A0A927IJX7"/>
<keyword evidence="4" id="KW-0547">Nucleotide-binding</keyword>
<accession>A0A927IJX7</accession>
<feature type="domain" description="ABC transporter" evidence="6">
    <location>
        <begin position="14"/>
        <end position="266"/>
    </location>
</feature>
<dbReference type="FunFam" id="3.40.50.300:FF:000016">
    <property type="entry name" value="Oligopeptide ABC transporter ATP-binding component"/>
    <property type="match status" value="1"/>
</dbReference>
<keyword evidence="5 7" id="KW-0067">ATP-binding</keyword>
<dbReference type="SMART" id="SM00382">
    <property type="entry name" value="AAA"/>
    <property type="match status" value="1"/>
</dbReference>
<evidence type="ECO:0000256" key="4">
    <source>
        <dbReference type="ARBA" id="ARBA00022741"/>
    </source>
</evidence>